<reference evidence="16 17" key="1">
    <citation type="journal article" date="2014" name="PLoS ONE">
        <title>Identification and Characterization of a New Erythromycin Biosynthetic Gene Cluster in Actinopolyspora erythraea YIM90600, a Novel Erythronolide-Producing Halophilic Actinomycete Isolated from Salt Field.</title>
        <authorList>
            <person name="Chen D."/>
            <person name="Feng J."/>
            <person name="Huang L."/>
            <person name="Zhang Q."/>
            <person name="Wu J."/>
            <person name="Zhu X."/>
            <person name="Duan Y."/>
            <person name="Xu Z."/>
        </authorList>
    </citation>
    <scope>NUCLEOTIDE SEQUENCE [LARGE SCALE GENOMIC DNA]</scope>
    <source>
        <strain evidence="16 17">YIM90600</strain>
    </source>
</reference>
<evidence type="ECO:0000259" key="13">
    <source>
        <dbReference type="Pfam" id="PF10099"/>
    </source>
</evidence>
<evidence type="ECO:0000256" key="8">
    <source>
        <dbReference type="ARBA" id="ARBA00023163"/>
    </source>
</evidence>
<evidence type="ECO:0000259" key="14">
    <source>
        <dbReference type="Pfam" id="PF13490"/>
    </source>
</evidence>
<protein>
    <recommendedName>
        <fullName evidence="10">Regulator of SigK</fullName>
    </recommendedName>
    <alternativeName>
        <fullName evidence="9">Sigma-K anti-sigma factor RskA</fullName>
    </alternativeName>
</protein>
<evidence type="ECO:0000256" key="2">
    <source>
        <dbReference type="ARBA" id="ARBA00004236"/>
    </source>
</evidence>
<dbReference type="InterPro" id="IPR051474">
    <property type="entry name" value="Anti-sigma-K/W_factor"/>
</dbReference>
<dbReference type="EMBL" id="CP022752">
    <property type="protein sequence ID" value="ASU78058.1"/>
    <property type="molecule type" value="Genomic_DNA"/>
</dbReference>
<dbReference type="GO" id="GO:0016989">
    <property type="term" value="F:sigma factor antagonist activity"/>
    <property type="evidence" value="ECO:0007669"/>
    <property type="project" value="TreeGrafter"/>
</dbReference>
<evidence type="ECO:0000313" key="17">
    <source>
        <dbReference type="Proteomes" id="UP000029737"/>
    </source>
</evidence>
<evidence type="ECO:0000256" key="5">
    <source>
        <dbReference type="ARBA" id="ARBA00022989"/>
    </source>
</evidence>
<evidence type="ECO:0000313" key="15">
    <source>
        <dbReference type="EMBL" id="ASU78058.1"/>
    </source>
</evidence>
<dbReference type="PANTHER" id="PTHR37461:SF1">
    <property type="entry name" value="ANTI-SIGMA-K FACTOR RSKA"/>
    <property type="match status" value="1"/>
</dbReference>
<evidence type="ECO:0000313" key="16">
    <source>
        <dbReference type="EMBL" id="KGI81734.1"/>
    </source>
</evidence>
<evidence type="ECO:0000256" key="3">
    <source>
        <dbReference type="ARBA" id="ARBA00022475"/>
    </source>
</evidence>
<evidence type="ECO:0000256" key="6">
    <source>
        <dbReference type="ARBA" id="ARBA00023015"/>
    </source>
</evidence>
<dbReference type="Gene3D" id="1.10.10.1320">
    <property type="entry name" value="Anti-sigma factor, zinc-finger domain"/>
    <property type="match status" value="1"/>
</dbReference>
<keyword evidence="17" id="KW-1185">Reference proteome</keyword>
<feature type="domain" description="Putative zinc-finger" evidence="14">
    <location>
        <begin position="10"/>
        <end position="36"/>
    </location>
</feature>
<evidence type="ECO:0000256" key="7">
    <source>
        <dbReference type="ARBA" id="ARBA00023136"/>
    </source>
</evidence>
<keyword evidence="5 12" id="KW-1133">Transmembrane helix</keyword>
<dbReference type="eggNOG" id="COG5343">
    <property type="taxonomic scope" value="Bacteria"/>
</dbReference>
<dbReference type="Proteomes" id="UP000215043">
    <property type="component" value="Chromosome"/>
</dbReference>
<evidence type="ECO:0000256" key="12">
    <source>
        <dbReference type="SAM" id="Phobius"/>
    </source>
</evidence>
<accession>A0A099D6S1</accession>
<sequence>MNTDMATLTGAYVLNALSETERAAFERHMASCADCAEEVRQLEETAARLGRATAVEPPEELKQRVMSEVSRTRQESPSVEEGVRGSRGTRRNRRLSWGTRLTAAAAIVGIVLAAGFGALAWRTQQQLERARADRDAAIEQLMRAPDAKIATTSSRGMEAVTVMSRRMDKVMFLGSGMAPAPPRRSYQLWFLGEYGAKSAGMLRQDPSGNMSAMVTEVPPRTRAMGITVEPAGGSEQPTTEPLIRMSMPT</sequence>
<dbReference type="KEGG" id="aey:CDG81_06770"/>
<evidence type="ECO:0000256" key="4">
    <source>
        <dbReference type="ARBA" id="ARBA00022692"/>
    </source>
</evidence>
<keyword evidence="8" id="KW-0804">Transcription</keyword>
<keyword evidence="3" id="KW-1003">Cell membrane</keyword>
<dbReference type="GO" id="GO:0006417">
    <property type="term" value="P:regulation of translation"/>
    <property type="evidence" value="ECO:0007669"/>
    <property type="project" value="TreeGrafter"/>
</dbReference>
<dbReference type="RefSeq" id="WP_043572336.1">
    <property type="nucleotide sequence ID" value="NZ_CP022752.1"/>
</dbReference>
<dbReference type="Pfam" id="PF13490">
    <property type="entry name" value="zf-HC2"/>
    <property type="match status" value="1"/>
</dbReference>
<dbReference type="InterPro" id="IPR041916">
    <property type="entry name" value="Anti_sigma_zinc_sf"/>
</dbReference>
<keyword evidence="7 12" id="KW-0472">Membrane</keyword>
<dbReference type="Pfam" id="PF10099">
    <property type="entry name" value="RskA_C"/>
    <property type="match status" value="1"/>
</dbReference>
<evidence type="ECO:0000256" key="10">
    <source>
        <dbReference type="ARBA" id="ARBA00030803"/>
    </source>
</evidence>
<reference evidence="15 18" key="2">
    <citation type="submission" date="2017-08" db="EMBL/GenBank/DDBJ databases">
        <title>The complete genome sequence of moderately halophilic actinomycete Actinopolyspora erythraea YIM 90600, the producer of novel erythromycin, novel actinopolysporins A-C and tubercidin.</title>
        <authorList>
            <person name="Yin M."/>
            <person name="Tang S."/>
        </authorList>
    </citation>
    <scope>NUCLEOTIDE SEQUENCE [LARGE SCALE GENOMIC DNA]</scope>
    <source>
        <strain evidence="15 18">YIM 90600</strain>
    </source>
</reference>
<dbReference type="InterPro" id="IPR027383">
    <property type="entry name" value="Znf_put"/>
</dbReference>
<feature type="transmembrane region" description="Helical" evidence="12">
    <location>
        <begin position="101"/>
        <end position="121"/>
    </location>
</feature>
<evidence type="ECO:0000313" key="18">
    <source>
        <dbReference type="Proteomes" id="UP000215043"/>
    </source>
</evidence>
<proteinExistence type="predicted"/>
<feature type="domain" description="Anti-sigma K factor RskA C-terminal" evidence="13">
    <location>
        <begin position="102"/>
        <end position="241"/>
    </location>
</feature>
<dbReference type="InterPro" id="IPR018764">
    <property type="entry name" value="RskA_C"/>
</dbReference>
<evidence type="ECO:0000256" key="1">
    <source>
        <dbReference type="ARBA" id="ARBA00004167"/>
    </source>
</evidence>
<gene>
    <name evidence="15" type="ORF">CDG81_06770</name>
    <name evidence="16" type="ORF">IL38_09940</name>
</gene>
<evidence type="ECO:0000256" key="11">
    <source>
        <dbReference type="SAM" id="MobiDB-lite"/>
    </source>
</evidence>
<dbReference type="AlphaFoldDB" id="A0A099D6S1"/>
<name>A0A099D6S1_9ACTN</name>
<keyword evidence="6" id="KW-0805">Transcription regulation</keyword>
<dbReference type="PANTHER" id="PTHR37461">
    <property type="entry name" value="ANTI-SIGMA-K FACTOR RSKA"/>
    <property type="match status" value="1"/>
</dbReference>
<dbReference type="EMBL" id="JPMV01000016">
    <property type="protein sequence ID" value="KGI81734.1"/>
    <property type="molecule type" value="Genomic_DNA"/>
</dbReference>
<organism evidence="15 18">
    <name type="scientific">Actinopolyspora erythraea</name>
    <dbReference type="NCBI Taxonomy" id="414996"/>
    <lineage>
        <taxon>Bacteria</taxon>
        <taxon>Bacillati</taxon>
        <taxon>Actinomycetota</taxon>
        <taxon>Actinomycetes</taxon>
        <taxon>Actinopolysporales</taxon>
        <taxon>Actinopolysporaceae</taxon>
        <taxon>Actinopolyspora</taxon>
    </lineage>
</organism>
<dbReference type="OrthoDB" id="153510at2"/>
<feature type="region of interest" description="Disordered" evidence="11">
    <location>
        <begin position="227"/>
        <end position="249"/>
    </location>
</feature>
<dbReference type="Proteomes" id="UP000029737">
    <property type="component" value="Unassembled WGS sequence"/>
</dbReference>
<dbReference type="HOGENOM" id="CLU_075802_1_0_11"/>
<keyword evidence="4 12" id="KW-0812">Transmembrane</keyword>
<evidence type="ECO:0000256" key="9">
    <source>
        <dbReference type="ARBA" id="ARBA00029829"/>
    </source>
</evidence>
<feature type="compositionally biased region" description="Basic and acidic residues" evidence="11">
    <location>
        <begin position="62"/>
        <end position="74"/>
    </location>
</feature>
<comment type="subcellular location">
    <subcellularLocation>
        <location evidence="2">Cell membrane</location>
    </subcellularLocation>
    <subcellularLocation>
        <location evidence="1">Membrane</location>
        <topology evidence="1">Single-pass membrane protein</topology>
    </subcellularLocation>
</comment>
<dbReference type="GO" id="GO:0005886">
    <property type="term" value="C:plasma membrane"/>
    <property type="evidence" value="ECO:0007669"/>
    <property type="project" value="UniProtKB-SubCell"/>
</dbReference>
<feature type="region of interest" description="Disordered" evidence="11">
    <location>
        <begin position="62"/>
        <end position="91"/>
    </location>
</feature>